<proteinExistence type="inferred from homology"/>
<dbReference type="Gene3D" id="3.90.220.20">
    <property type="entry name" value="DNA methylase specificity domains"/>
    <property type="match status" value="1"/>
</dbReference>
<dbReference type="GeneID" id="78361949"/>
<dbReference type="InterPro" id="IPR029063">
    <property type="entry name" value="SAM-dependent_MTases_sf"/>
</dbReference>
<evidence type="ECO:0008006" key="10">
    <source>
        <dbReference type="Google" id="ProtNLM"/>
    </source>
</evidence>
<keyword evidence="5" id="KW-0175">Coiled coil</keyword>
<evidence type="ECO:0000256" key="1">
    <source>
        <dbReference type="ARBA" id="ARBA00006594"/>
    </source>
</evidence>
<evidence type="ECO:0000256" key="4">
    <source>
        <dbReference type="ARBA" id="ARBA00023125"/>
    </source>
</evidence>
<reference evidence="9" key="1">
    <citation type="submission" date="2017-05" db="EMBL/GenBank/DDBJ databases">
        <title>Improved OligoMM genomes.</title>
        <authorList>
            <person name="Garzetti D."/>
        </authorList>
    </citation>
    <scope>NUCLEOTIDE SEQUENCE [LARGE SCALE GENOMIC DNA]</scope>
    <source>
        <strain evidence="9">YL45</strain>
    </source>
</reference>
<feature type="coiled-coil region" evidence="5">
    <location>
        <begin position="514"/>
        <end position="547"/>
    </location>
</feature>
<protein>
    <recommendedName>
        <fullName evidence="10">DNA methylase adenine-specific domain-containing protein</fullName>
    </recommendedName>
</protein>
<dbReference type="CDD" id="cd16961">
    <property type="entry name" value="RMtype1_S_TRD-CR_like"/>
    <property type="match status" value="1"/>
</dbReference>
<comment type="similarity">
    <text evidence="1">Belongs to the N(4)/N(6)-methyltransferase family.</text>
</comment>
<evidence type="ECO:0000313" key="9">
    <source>
        <dbReference type="Proteomes" id="UP000214610"/>
    </source>
</evidence>
<dbReference type="InterPro" id="IPR044946">
    <property type="entry name" value="Restrct_endonuc_typeI_TRD_sf"/>
</dbReference>
<evidence type="ECO:0000259" key="7">
    <source>
        <dbReference type="Pfam" id="PF02384"/>
    </source>
</evidence>
<dbReference type="AlphaFoldDB" id="A0A227KG35"/>
<feature type="domain" description="Type I restriction modification DNA specificity" evidence="6">
    <location>
        <begin position="363"/>
        <end position="542"/>
    </location>
</feature>
<evidence type="ECO:0000256" key="5">
    <source>
        <dbReference type="SAM" id="Coils"/>
    </source>
</evidence>
<dbReference type="RefSeq" id="WP_066593917.1">
    <property type="nucleotide sequence ID" value="NZ_CAJTBZ010000026.1"/>
</dbReference>
<sequence length="548" mass="61915">MNPSLQNMNLALAVIAFRALARLNEIEFKSLSSNLTNFFSAIKEKLPEYEVQISKATFLLGKMPLKEQENILELVHSVSGTSESSFSPAKSAWSVLKYTSLFNKLFSYLQRPVADSISLCLSPLNQKVPAEQEFLCFGDIGLTTAFALALRGKQVDYVPFSASYQLSSEFLDLIVSAENTKGKIKRNIAANQEGSAFSTNGKDYAGAFVFPNPDAASFNIEPFMKAISAPLVFLIPAPLLWMRTTEDRKLRKDLIGGNNLKAVIMLPPNSVSDSGCDFALLVLNTPSTENEVWFIDKSNQKTFLTRKRTLHDSLESFDLLERSQNSGSASREELIQNDFNLNPKRYASKSNDLFSKVKPENLMRLSEIVELIRAQEIPADEDNWTMTVKEVLPKDIDEIGLIEMPQKILLVAKKGEKRALQATLEEEDVILCIKSGNWKCGLWTYPDKRCTAGSCFVIFRVKNEFKKLLPPFYLMRLLRSSALQERFNSLSIGTRAPLLKMEDLRQIAFPLPSADEITQEKEKFEQQVKLLKEIRRKTKEIQELNMDI</sequence>
<name>A0A227KG35_9BURK</name>
<dbReference type="EMBL" id="NHMP01000006">
    <property type="protein sequence ID" value="OXE46027.1"/>
    <property type="molecule type" value="Genomic_DNA"/>
</dbReference>
<dbReference type="GO" id="GO:0003677">
    <property type="term" value="F:DNA binding"/>
    <property type="evidence" value="ECO:0007669"/>
    <property type="project" value="UniProtKB-KW"/>
</dbReference>
<dbReference type="InterPro" id="IPR003356">
    <property type="entry name" value="DNA_methylase_A-5"/>
</dbReference>
<dbReference type="GO" id="GO:0009307">
    <property type="term" value="P:DNA restriction-modification system"/>
    <property type="evidence" value="ECO:0007669"/>
    <property type="project" value="UniProtKB-KW"/>
</dbReference>
<gene>
    <name evidence="8" type="ORF">ADH67_09910</name>
</gene>
<dbReference type="Pfam" id="PF01420">
    <property type="entry name" value="Methylase_S"/>
    <property type="match status" value="1"/>
</dbReference>
<comment type="similarity">
    <text evidence="2">Belongs to the type-I restriction system S methylase family.</text>
</comment>
<evidence type="ECO:0000256" key="3">
    <source>
        <dbReference type="ARBA" id="ARBA00022747"/>
    </source>
</evidence>
<dbReference type="SUPFAM" id="SSF116734">
    <property type="entry name" value="DNA methylase specificity domain"/>
    <property type="match status" value="1"/>
</dbReference>
<organism evidence="8 9">
    <name type="scientific">Turicimonas muris</name>
    <dbReference type="NCBI Taxonomy" id="1796652"/>
    <lineage>
        <taxon>Bacteria</taxon>
        <taxon>Pseudomonadati</taxon>
        <taxon>Pseudomonadota</taxon>
        <taxon>Betaproteobacteria</taxon>
        <taxon>Burkholderiales</taxon>
        <taxon>Sutterellaceae</taxon>
        <taxon>Turicimonas</taxon>
    </lineage>
</organism>
<dbReference type="GO" id="GO:0008170">
    <property type="term" value="F:N-methyltransferase activity"/>
    <property type="evidence" value="ECO:0007669"/>
    <property type="project" value="InterPro"/>
</dbReference>
<keyword evidence="3" id="KW-0680">Restriction system</keyword>
<feature type="domain" description="DNA methylase adenine-specific" evidence="7">
    <location>
        <begin position="243"/>
        <end position="350"/>
    </location>
</feature>
<dbReference type="Proteomes" id="UP000214610">
    <property type="component" value="Unassembled WGS sequence"/>
</dbReference>
<dbReference type="InterPro" id="IPR000055">
    <property type="entry name" value="Restrct_endonuc_typeI_TRD"/>
</dbReference>
<keyword evidence="4" id="KW-0238">DNA-binding</keyword>
<evidence type="ECO:0000259" key="6">
    <source>
        <dbReference type="Pfam" id="PF01420"/>
    </source>
</evidence>
<accession>A0A227KG35</accession>
<evidence type="ECO:0000313" key="8">
    <source>
        <dbReference type="EMBL" id="OXE46027.1"/>
    </source>
</evidence>
<comment type="caution">
    <text evidence="8">The sequence shown here is derived from an EMBL/GenBank/DDBJ whole genome shotgun (WGS) entry which is preliminary data.</text>
</comment>
<keyword evidence="9" id="KW-1185">Reference proteome</keyword>
<evidence type="ECO:0000256" key="2">
    <source>
        <dbReference type="ARBA" id="ARBA00010923"/>
    </source>
</evidence>
<dbReference type="Gene3D" id="3.40.50.150">
    <property type="entry name" value="Vaccinia Virus protein VP39"/>
    <property type="match status" value="1"/>
</dbReference>
<dbReference type="SUPFAM" id="SSF53335">
    <property type="entry name" value="S-adenosyl-L-methionine-dependent methyltransferases"/>
    <property type="match status" value="1"/>
</dbReference>
<dbReference type="Pfam" id="PF02384">
    <property type="entry name" value="N6_Mtase"/>
    <property type="match status" value="1"/>
</dbReference>